<proteinExistence type="inferred from homology"/>
<keyword evidence="6" id="KW-0865">Zymogen</keyword>
<dbReference type="Pfam" id="PF00089">
    <property type="entry name" value="Trypsin"/>
    <property type="match status" value="1"/>
</dbReference>
<reference evidence="11" key="1">
    <citation type="submission" date="2020-08" db="EMBL/GenBank/DDBJ databases">
        <title>Genome sequencing and assembly of the red palm weevil Rhynchophorus ferrugineus.</title>
        <authorList>
            <person name="Dias G.B."/>
            <person name="Bergman C.M."/>
            <person name="Manee M."/>
        </authorList>
    </citation>
    <scope>NUCLEOTIDE SEQUENCE</scope>
    <source>
        <strain evidence="11">AA-2017</strain>
        <tissue evidence="11">Whole larva</tissue>
    </source>
</reference>
<feature type="signal peptide" evidence="9">
    <location>
        <begin position="1"/>
        <end position="20"/>
    </location>
</feature>
<comment type="similarity">
    <text evidence="1">Belongs to the peptidase S1 family.</text>
</comment>
<dbReference type="PROSITE" id="PS50240">
    <property type="entry name" value="TRYPSIN_DOM"/>
    <property type="match status" value="1"/>
</dbReference>
<evidence type="ECO:0000256" key="3">
    <source>
        <dbReference type="ARBA" id="ARBA00022729"/>
    </source>
</evidence>
<dbReference type="CDD" id="cd00190">
    <property type="entry name" value="Tryp_SPc"/>
    <property type="match status" value="1"/>
</dbReference>
<dbReference type="Proteomes" id="UP000625711">
    <property type="component" value="Unassembled WGS sequence"/>
</dbReference>
<feature type="domain" description="Peptidase S1" evidence="10">
    <location>
        <begin position="32"/>
        <end position="260"/>
    </location>
</feature>
<protein>
    <recommendedName>
        <fullName evidence="10">Peptidase S1 domain-containing protein</fullName>
    </recommendedName>
</protein>
<dbReference type="AlphaFoldDB" id="A0A834MK89"/>
<evidence type="ECO:0000256" key="4">
    <source>
        <dbReference type="ARBA" id="ARBA00022801"/>
    </source>
</evidence>
<dbReference type="FunFam" id="2.40.10.10:FF:000077">
    <property type="entry name" value="Predicted protein"/>
    <property type="match status" value="1"/>
</dbReference>
<dbReference type="InterPro" id="IPR009003">
    <property type="entry name" value="Peptidase_S1_PA"/>
</dbReference>
<dbReference type="PRINTS" id="PR00722">
    <property type="entry name" value="CHYMOTRYPSIN"/>
</dbReference>
<organism evidence="11 12">
    <name type="scientific">Rhynchophorus ferrugineus</name>
    <name type="common">Red palm weevil</name>
    <name type="synonym">Curculio ferrugineus</name>
    <dbReference type="NCBI Taxonomy" id="354439"/>
    <lineage>
        <taxon>Eukaryota</taxon>
        <taxon>Metazoa</taxon>
        <taxon>Ecdysozoa</taxon>
        <taxon>Arthropoda</taxon>
        <taxon>Hexapoda</taxon>
        <taxon>Insecta</taxon>
        <taxon>Pterygota</taxon>
        <taxon>Neoptera</taxon>
        <taxon>Endopterygota</taxon>
        <taxon>Coleoptera</taxon>
        <taxon>Polyphaga</taxon>
        <taxon>Cucujiformia</taxon>
        <taxon>Curculionidae</taxon>
        <taxon>Dryophthorinae</taxon>
        <taxon>Rhynchophorus</taxon>
    </lineage>
</organism>
<dbReference type="InterPro" id="IPR043504">
    <property type="entry name" value="Peptidase_S1_PA_chymotrypsin"/>
</dbReference>
<evidence type="ECO:0000256" key="7">
    <source>
        <dbReference type="ARBA" id="ARBA00023157"/>
    </source>
</evidence>
<dbReference type="SUPFAM" id="SSF50494">
    <property type="entry name" value="Trypsin-like serine proteases"/>
    <property type="match status" value="1"/>
</dbReference>
<keyword evidence="12" id="KW-1185">Reference proteome</keyword>
<keyword evidence="2 8" id="KW-0645">Protease</keyword>
<dbReference type="GO" id="GO:0006508">
    <property type="term" value="P:proteolysis"/>
    <property type="evidence" value="ECO:0007669"/>
    <property type="project" value="UniProtKB-KW"/>
</dbReference>
<evidence type="ECO:0000259" key="10">
    <source>
        <dbReference type="PROSITE" id="PS50240"/>
    </source>
</evidence>
<gene>
    <name evidence="11" type="ORF">GWI33_004748</name>
</gene>
<evidence type="ECO:0000256" key="8">
    <source>
        <dbReference type="RuleBase" id="RU363034"/>
    </source>
</evidence>
<name>A0A834MK89_RHYFE</name>
<sequence length="290" mass="31534">MHQLLCVVVLLISAVPFCNGNQSANVYKDTRIVGGFDADIRELPYQVSLQYFNQHFCGGSLITTSFVLSAAHCFPSGSNSNPLWYSVKVGGNSTKDNDGIRVDMCSVKVHENYNSSTIDNDISIIKLCSNLTLSSTVQTIVLAQRKIYVAGNLAIVSGWGYEAENGNVSSNLKAALVPMTTKQYCQKAYSSMINITNNMICAGFEEGGKDACQGDSGGPLVCNNMLIGIVSFGSGCARKDYPGVYTNVANYIKWIQNNSDYQPLNNSTKDIPLQWFLILLVSLIIASFHS</sequence>
<dbReference type="InterPro" id="IPR018114">
    <property type="entry name" value="TRYPSIN_HIS"/>
</dbReference>
<dbReference type="SMART" id="SM00020">
    <property type="entry name" value="Tryp_SPc"/>
    <property type="match status" value="1"/>
</dbReference>
<dbReference type="OrthoDB" id="10059102at2759"/>
<evidence type="ECO:0000256" key="2">
    <source>
        <dbReference type="ARBA" id="ARBA00022670"/>
    </source>
</evidence>
<evidence type="ECO:0000256" key="6">
    <source>
        <dbReference type="ARBA" id="ARBA00023145"/>
    </source>
</evidence>
<accession>A0A834MK89</accession>
<evidence type="ECO:0000256" key="5">
    <source>
        <dbReference type="ARBA" id="ARBA00022825"/>
    </source>
</evidence>
<dbReference type="GO" id="GO:0004252">
    <property type="term" value="F:serine-type endopeptidase activity"/>
    <property type="evidence" value="ECO:0007669"/>
    <property type="project" value="InterPro"/>
</dbReference>
<feature type="chain" id="PRO_5032611769" description="Peptidase S1 domain-containing protein" evidence="9">
    <location>
        <begin position="21"/>
        <end position="290"/>
    </location>
</feature>
<dbReference type="PANTHER" id="PTHR24276:SF91">
    <property type="entry name" value="AT26814P-RELATED"/>
    <property type="match status" value="1"/>
</dbReference>
<dbReference type="PROSITE" id="PS00134">
    <property type="entry name" value="TRYPSIN_HIS"/>
    <property type="match status" value="1"/>
</dbReference>
<comment type="caution">
    <text evidence="11">The sequence shown here is derived from an EMBL/GenBank/DDBJ whole genome shotgun (WGS) entry which is preliminary data.</text>
</comment>
<dbReference type="InterPro" id="IPR050430">
    <property type="entry name" value="Peptidase_S1"/>
</dbReference>
<evidence type="ECO:0000256" key="9">
    <source>
        <dbReference type="SAM" id="SignalP"/>
    </source>
</evidence>
<dbReference type="InterPro" id="IPR001254">
    <property type="entry name" value="Trypsin_dom"/>
</dbReference>
<keyword evidence="3 9" id="KW-0732">Signal</keyword>
<dbReference type="PROSITE" id="PS00135">
    <property type="entry name" value="TRYPSIN_SER"/>
    <property type="match status" value="1"/>
</dbReference>
<dbReference type="InterPro" id="IPR001314">
    <property type="entry name" value="Peptidase_S1A"/>
</dbReference>
<keyword evidence="7" id="KW-1015">Disulfide bond</keyword>
<evidence type="ECO:0000313" key="12">
    <source>
        <dbReference type="Proteomes" id="UP000625711"/>
    </source>
</evidence>
<evidence type="ECO:0000313" key="11">
    <source>
        <dbReference type="EMBL" id="KAF7281459.1"/>
    </source>
</evidence>
<dbReference type="EMBL" id="JAACXV010000240">
    <property type="protein sequence ID" value="KAF7281459.1"/>
    <property type="molecule type" value="Genomic_DNA"/>
</dbReference>
<dbReference type="InterPro" id="IPR033116">
    <property type="entry name" value="TRYPSIN_SER"/>
</dbReference>
<keyword evidence="5 8" id="KW-0720">Serine protease</keyword>
<dbReference type="Gene3D" id="2.40.10.10">
    <property type="entry name" value="Trypsin-like serine proteases"/>
    <property type="match status" value="1"/>
</dbReference>
<dbReference type="PANTHER" id="PTHR24276">
    <property type="entry name" value="POLYSERASE-RELATED"/>
    <property type="match status" value="1"/>
</dbReference>
<evidence type="ECO:0000256" key="1">
    <source>
        <dbReference type="ARBA" id="ARBA00007664"/>
    </source>
</evidence>
<keyword evidence="4 8" id="KW-0378">Hydrolase</keyword>